<keyword evidence="2" id="KW-1185">Reference proteome</keyword>
<reference evidence="1 2" key="1">
    <citation type="journal article" date="2018" name="PLoS Pathog.">
        <title>Evolution of structural diversity of trichothecenes, a family of toxins produced by plant pathogenic and entomopathogenic fungi.</title>
        <authorList>
            <person name="Proctor R.H."/>
            <person name="McCormick S.P."/>
            <person name="Kim H.S."/>
            <person name="Cardoza R.E."/>
            <person name="Stanley A.M."/>
            <person name="Lindo L."/>
            <person name="Kelly A."/>
            <person name="Brown D.W."/>
            <person name="Lee T."/>
            <person name="Vaughan M.M."/>
            <person name="Alexander N.J."/>
            <person name="Busman M."/>
            <person name="Gutierrez S."/>
        </authorList>
    </citation>
    <scope>NUCLEOTIDE SEQUENCE [LARGE SCALE GENOMIC DNA]</scope>
    <source>
        <strain evidence="1 2">NRRL 3299</strain>
    </source>
</reference>
<protein>
    <submittedName>
        <fullName evidence="1">Uncharacterized protein</fullName>
    </submittedName>
</protein>
<dbReference type="EMBL" id="PXOF01000038">
    <property type="protein sequence ID" value="RGP71969.1"/>
    <property type="molecule type" value="Genomic_DNA"/>
</dbReference>
<name>A0A395SIS5_FUSSP</name>
<sequence>MDFFSRLPSEIRKNIIVHVESYSAIRKLIHASPTMLWQYTADRYSIARDILRPILALDDADTILQDALIIIHSRNYDITFDPPTGPSLLLARDRPSPIAQEDRDMTMKLYRLISFMICWIEDYMGKATDPLPPRAYMALPEMATGWTGTRYQEDIVDIKPVFFSQLSSSERCRFLRAFLRLEVLCRISVLTSAVHDYRPRWDPYQSLLRVFDERDCDSVLCSLSYLRLIYKSVFNATAWVKTRQSVRKTKEQIYPNSSLSSRPSLEPTTEIHHHGRRVILTFPESVCVSPDLYDSDSFPLSIPFESPIFGFSDLSSTLVSANRTGERPNFEGYSSVQQNRLTSLSSHLAFLRFLISRSASDPFSNSSSIPLTPRPYLRVCIGGADNPPGRPPRYLAIWSRDFFNQIHLQRAFCMFKDERFYPNGKSTIPNWQDLQTLADSTWQSFGVSKDEPEAERGIRPNYFC</sequence>
<accession>A0A395SIS5</accession>
<evidence type="ECO:0000313" key="2">
    <source>
        <dbReference type="Proteomes" id="UP000266152"/>
    </source>
</evidence>
<dbReference type="AlphaFoldDB" id="A0A395SIS5"/>
<organism evidence="1 2">
    <name type="scientific">Fusarium sporotrichioides</name>
    <dbReference type="NCBI Taxonomy" id="5514"/>
    <lineage>
        <taxon>Eukaryota</taxon>
        <taxon>Fungi</taxon>
        <taxon>Dikarya</taxon>
        <taxon>Ascomycota</taxon>
        <taxon>Pezizomycotina</taxon>
        <taxon>Sordariomycetes</taxon>
        <taxon>Hypocreomycetidae</taxon>
        <taxon>Hypocreales</taxon>
        <taxon>Nectriaceae</taxon>
        <taxon>Fusarium</taxon>
    </lineage>
</organism>
<comment type="caution">
    <text evidence="1">The sequence shown here is derived from an EMBL/GenBank/DDBJ whole genome shotgun (WGS) entry which is preliminary data.</text>
</comment>
<dbReference type="Proteomes" id="UP000266152">
    <property type="component" value="Unassembled WGS sequence"/>
</dbReference>
<gene>
    <name evidence="1" type="ORF">FSPOR_3084</name>
</gene>
<proteinExistence type="predicted"/>
<evidence type="ECO:0000313" key="1">
    <source>
        <dbReference type="EMBL" id="RGP71969.1"/>
    </source>
</evidence>